<evidence type="ECO:0000256" key="1">
    <source>
        <dbReference type="SAM" id="Phobius"/>
    </source>
</evidence>
<keyword evidence="3" id="KW-1185">Reference proteome</keyword>
<comment type="caution">
    <text evidence="2">The sequence shown here is derived from an EMBL/GenBank/DDBJ whole genome shotgun (WGS) entry which is preliminary data.</text>
</comment>
<evidence type="ECO:0008006" key="4">
    <source>
        <dbReference type="Google" id="ProtNLM"/>
    </source>
</evidence>
<sequence>MPKALSGKISLFMLAIFVGQLLALLIVVSMEGLLTIVTFSYLTRYTAIIGLIVGVVGVIQEKGKGKIIPILTLLLSVGLAVFNGYLMFMWG</sequence>
<feature type="transmembrane region" description="Helical" evidence="1">
    <location>
        <begin position="42"/>
        <end position="59"/>
    </location>
</feature>
<reference evidence="2 3" key="1">
    <citation type="submission" date="2013-08" db="EMBL/GenBank/DDBJ databases">
        <title>Genome of Pontibacillus chungwhensis.</title>
        <authorList>
            <person name="Wang Q."/>
            <person name="Wang G."/>
        </authorList>
    </citation>
    <scope>NUCLEOTIDE SEQUENCE [LARGE SCALE GENOMIC DNA]</scope>
    <source>
        <strain evidence="2 3">BH030062</strain>
    </source>
</reference>
<proteinExistence type="predicted"/>
<evidence type="ECO:0000313" key="3">
    <source>
        <dbReference type="Proteomes" id="UP000030153"/>
    </source>
</evidence>
<evidence type="ECO:0000313" key="2">
    <source>
        <dbReference type="EMBL" id="KGP91295.1"/>
    </source>
</evidence>
<keyword evidence="1" id="KW-0812">Transmembrane</keyword>
<accession>A0A0A2VCA0</accession>
<dbReference type="EMBL" id="AVBG01000007">
    <property type="protein sequence ID" value="KGP91295.1"/>
    <property type="molecule type" value="Genomic_DNA"/>
</dbReference>
<keyword evidence="1" id="KW-1133">Transmembrane helix</keyword>
<dbReference type="RefSeq" id="WP_036783454.1">
    <property type="nucleotide sequence ID" value="NZ_AVBG01000007.1"/>
</dbReference>
<dbReference type="Proteomes" id="UP000030153">
    <property type="component" value="Unassembled WGS sequence"/>
</dbReference>
<keyword evidence="1" id="KW-0472">Membrane</keyword>
<feature type="transmembrane region" description="Helical" evidence="1">
    <location>
        <begin position="71"/>
        <end position="90"/>
    </location>
</feature>
<gene>
    <name evidence="2" type="ORF">N780_08025</name>
</gene>
<dbReference type="AlphaFoldDB" id="A0A0A2VCA0"/>
<organism evidence="2 3">
    <name type="scientific">Pontibacillus chungwhensis BH030062</name>
    <dbReference type="NCBI Taxonomy" id="1385513"/>
    <lineage>
        <taxon>Bacteria</taxon>
        <taxon>Bacillati</taxon>
        <taxon>Bacillota</taxon>
        <taxon>Bacilli</taxon>
        <taxon>Bacillales</taxon>
        <taxon>Bacillaceae</taxon>
        <taxon>Pontibacillus</taxon>
    </lineage>
</organism>
<name>A0A0A2VCA0_9BACI</name>
<feature type="transmembrane region" description="Helical" evidence="1">
    <location>
        <begin position="12"/>
        <end position="30"/>
    </location>
</feature>
<protein>
    <recommendedName>
        <fullName evidence="4">DUF3953 domain-containing protein</fullName>
    </recommendedName>
</protein>